<evidence type="ECO:0000313" key="2">
    <source>
        <dbReference type="EMBL" id="KAL2526414.1"/>
    </source>
</evidence>
<protein>
    <submittedName>
        <fullName evidence="2">Uncharacterized protein</fullName>
    </submittedName>
</protein>
<feature type="compositionally biased region" description="Basic and acidic residues" evidence="1">
    <location>
        <begin position="53"/>
        <end position="75"/>
    </location>
</feature>
<organism evidence="2 3">
    <name type="scientific">Abeliophyllum distichum</name>
    <dbReference type="NCBI Taxonomy" id="126358"/>
    <lineage>
        <taxon>Eukaryota</taxon>
        <taxon>Viridiplantae</taxon>
        <taxon>Streptophyta</taxon>
        <taxon>Embryophyta</taxon>
        <taxon>Tracheophyta</taxon>
        <taxon>Spermatophyta</taxon>
        <taxon>Magnoliopsida</taxon>
        <taxon>eudicotyledons</taxon>
        <taxon>Gunneridae</taxon>
        <taxon>Pentapetalae</taxon>
        <taxon>asterids</taxon>
        <taxon>lamiids</taxon>
        <taxon>Lamiales</taxon>
        <taxon>Oleaceae</taxon>
        <taxon>Forsythieae</taxon>
        <taxon>Abeliophyllum</taxon>
    </lineage>
</organism>
<name>A0ABD1UN02_9LAMI</name>
<dbReference type="Proteomes" id="UP001604336">
    <property type="component" value="Unassembled WGS sequence"/>
</dbReference>
<evidence type="ECO:0000256" key="1">
    <source>
        <dbReference type="SAM" id="MobiDB-lite"/>
    </source>
</evidence>
<accession>A0ABD1UN02</accession>
<evidence type="ECO:0000313" key="3">
    <source>
        <dbReference type="Proteomes" id="UP001604336"/>
    </source>
</evidence>
<feature type="region of interest" description="Disordered" evidence="1">
    <location>
        <begin position="53"/>
        <end position="90"/>
    </location>
</feature>
<proteinExistence type="predicted"/>
<gene>
    <name evidence="2" type="ORF">Adt_11468</name>
</gene>
<dbReference type="AlphaFoldDB" id="A0ABD1UN02"/>
<keyword evidence="3" id="KW-1185">Reference proteome</keyword>
<reference evidence="3" key="1">
    <citation type="submission" date="2024-07" db="EMBL/GenBank/DDBJ databases">
        <title>Two chromosome-level genome assemblies of Korean endemic species Abeliophyllum distichum and Forsythia ovata (Oleaceae).</title>
        <authorList>
            <person name="Jang H."/>
        </authorList>
    </citation>
    <scope>NUCLEOTIDE SEQUENCE [LARGE SCALE GENOMIC DNA]</scope>
</reference>
<sequence length="150" mass="17545">MPSLIETVIEEKALDALVTGLHIRTLFWRNVQNSQSKTYSQLVDLVQREIRSEETIENREKAERKRGRRSPEPRFSRFQKKYFPGPRNNHCRRFNQTEMVPALSLKHLMDLDHKELDEEMILDEGLDPRIIGSDPLTSLAEELEAFSVNP</sequence>
<comment type="caution">
    <text evidence="2">The sequence shown here is derived from an EMBL/GenBank/DDBJ whole genome shotgun (WGS) entry which is preliminary data.</text>
</comment>
<dbReference type="EMBL" id="JBFOLK010000003">
    <property type="protein sequence ID" value="KAL2526414.1"/>
    <property type="molecule type" value="Genomic_DNA"/>
</dbReference>